<dbReference type="Gene3D" id="3.40.50.2000">
    <property type="entry name" value="Glycogen Phosphorylase B"/>
    <property type="match status" value="1"/>
</dbReference>
<dbReference type="PANTHER" id="PTHR45947:SF3">
    <property type="entry name" value="SULFOQUINOVOSYL TRANSFERASE SQD2"/>
    <property type="match status" value="1"/>
</dbReference>
<dbReference type="Pfam" id="PF00534">
    <property type="entry name" value="Glycos_transf_1"/>
    <property type="match status" value="1"/>
</dbReference>
<feature type="domain" description="Glycosyl transferase family 1" evidence="1">
    <location>
        <begin position="141"/>
        <end position="263"/>
    </location>
</feature>
<organism evidence="2 3">
    <name type="scientific">Paenibacillus puldeungensis</name>
    <dbReference type="NCBI Taxonomy" id="696536"/>
    <lineage>
        <taxon>Bacteria</taxon>
        <taxon>Bacillati</taxon>
        <taxon>Bacillota</taxon>
        <taxon>Bacilli</taxon>
        <taxon>Bacillales</taxon>
        <taxon>Paenibacillaceae</taxon>
        <taxon>Paenibacillus</taxon>
    </lineage>
</organism>
<dbReference type="InterPro" id="IPR001296">
    <property type="entry name" value="Glyco_trans_1"/>
</dbReference>
<dbReference type="PANTHER" id="PTHR45947">
    <property type="entry name" value="SULFOQUINOVOSYL TRANSFERASE SQD2"/>
    <property type="match status" value="1"/>
</dbReference>
<dbReference type="CDD" id="cd03801">
    <property type="entry name" value="GT4_PimA-like"/>
    <property type="match status" value="1"/>
</dbReference>
<name>A0ABW3RTW5_9BACL</name>
<proteinExistence type="predicted"/>
<dbReference type="EC" id="2.4.-.-" evidence="2"/>
<keyword evidence="2" id="KW-0328">Glycosyltransferase</keyword>
<dbReference type="RefSeq" id="WP_379317478.1">
    <property type="nucleotide sequence ID" value="NZ_JBHTLM010000003.1"/>
</dbReference>
<reference evidence="3" key="1">
    <citation type="journal article" date="2019" name="Int. J. Syst. Evol. Microbiol.">
        <title>The Global Catalogue of Microorganisms (GCM) 10K type strain sequencing project: providing services to taxonomists for standard genome sequencing and annotation.</title>
        <authorList>
            <consortium name="The Broad Institute Genomics Platform"/>
            <consortium name="The Broad Institute Genome Sequencing Center for Infectious Disease"/>
            <person name="Wu L."/>
            <person name="Ma J."/>
        </authorList>
    </citation>
    <scope>NUCLEOTIDE SEQUENCE [LARGE SCALE GENOMIC DNA]</scope>
    <source>
        <strain evidence="3">CCUG 59189</strain>
    </source>
</reference>
<sequence>MFRFKFVLDYFQISEAKGPILAANTRAKWLSLLCPDDLKIAFAPYKGQIPMYAAEHVRIIDKKEPGWWNHYFFNSWQTGQETKATGWSVGPNIDLSKPLKVQVPLVVNSIYQKQLVLKQWKDYDPSKITVIPSMVDLTLFSPGKRAKEPIVGWIGNDAPNKYTKGVEVIPFLAKKFPHVQFEMVHGRAPQFQKEWLQQKLPNIKIISMIPHHQMPELVRRWHVLVCGSKWETGATHVKEAMACGVPVIAAAVGTLPEVARSQLLLPNMKWGHPPATKHPYEWTEGSLNQFAQALEGLLTDHDKHRRLAKAAVKESQSAASDRISEKWFQFMYRCRDQYNK</sequence>
<evidence type="ECO:0000259" key="1">
    <source>
        <dbReference type="Pfam" id="PF00534"/>
    </source>
</evidence>
<protein>
    <submittedName>
        <fullName evidence="2">Glycosyltransferase family 4 protein</fullName>
        <ecNumber evidence="2">2.4.-.-</ecNumber>
    </submittedName>
</protein>
<dbReference type="GO" id="GO:0016757">
    <property type="term" value="F:glycosyltransferase activity"/>
    <property type="evidence" value="ECO:0007669"/>
    <property type="project" value="UniProtKB-KW"/>
</dbReference>
<dbReference type="EMBL" id="JBHTLM010000003">
    <property type="protein sequence ID" value="MFD1175772.1"/>
    <property type="molecule type" value="Genomic_DNA"/>
</dbReference>
<evidence type="ECO:0000313" key="3">
    <source>
        <dbReference type="Proteomes" id="UP001597262"/>
    </source>
</evidence>
<comment type="caution">
    <text evidence="2">The sequence shown here is derived from an EMBL/GenBank/DDBJ whole genome shotgun (WGS) entry which is preliminary data.</text>
</comment>
<dbReference type="SUPFAM" id="SSF53756">
    <property type="entry name" value="UDP-Glycosyltransferase/glycogen phosphorylase"/>
    <property type="match status" value="1"/>
</dbReference>
<gene>
    <name evidence="2" type="ORF">ACFQ3W_05560</name>
</gene>
<dbReference type="InterPro" id="IPR050194">
    <property type="entry name" value="Glycosyltransferase_grp1"/>
</dbReference>
<keyword evidence="2" id="KW-0808">Transferase</keyword>
<evidence type="ECO:0000313" key="2">
    <source>
        <dbReference type="EMBL" id="MFD1175772.1"/>
    </source>
</evidence>
<keyword evidence="3" id="KW-1185">Reference proteome</keyword>
<dbReference type="Proteomes" id="UP001597262">
    <property type="component" value="Unassembled WGS sequence"/>
</dbReference>
<accession>A0ABW3RTW5</accession>